<dbReference type="Proteomes" id="UP001305414">
    <property type="component" value="Unassembled WGS sequence"/>
</dbReference>
<evidence type="ECO:0000256" key="1">
    <source>
        <dbReference type="SAM" id="MobiDB-lite"/>
    </source>
</evidence>
<sequence>MTTPYTPFVAPSEKGDAWFFAGVTSSFPNLDESGVDVIHEPRLCRNGESVRGCKVFDVPQTDSSRAEEVKGDAMISHNGAALQDQVLIFQYKGKIHAVDNVSRFGRLNQVPLLSCHAEMPSLGVPINQYGYLSERLYLLLSRTMGTPFDIEDFGVVLSAGIHCPKHGWSFDLFTGKSDRNNYMLRRWDVELRPAKISGTETDSDDSQKGNKDAQEVWVRRKQRIG</sequence>
<dbReference type="GO" id="GO:0051537">
    <property type="term" value="F:2 iron, 2 sulfur cluster binding"/>
    <property type="evidence" value="ECO:0007669"/>
    <property type="project" value="InterPro"/>
</dbReference>
<name>A0AAN7YWM8_9PEZI</name>
<reference evidence="2 3" key="1">
    <citation type="submission" date="2023-10" db="EMBL/GenBank/DDBJ databases">
        <title>Draft genome sequence of Xylaria bambusicola isolate GMP-LS, the root and basal stem rot pathogen of sugarcane in Indonesia.</title>
        <authorList>
            <person name="Selvaraj P."/>
            <person name="Muralishankar V."/>
            <person name="Muruganantham S."/>
            <person name="Sp S."/>
            <person name="Haryani S."/>
            <person name="Lau K.J.X."/>
            <person name="Naqvi N.I."/>
        </authorList>
    </citation>
    <scope>NUCLEOTIDE SEQUENCE [LARGE SCALE GENOMIC DNA]</scope>
    <source>
        <strain evidence="2">GMP-LS</strain>
    </source>
</reference>
<comment type="caution">
    <text evidence="2">The sequence shown here is derived from an EMBL/GenBank/DDBJ whole genome shotgun (WGS) entry which is preliminary data.</text>
</comment>
<accession>A0AAN7YWM8</accession>
<evidence type="ECO:0000313" key="2">
    <source>
        <dbReference type="EMBL" id="KAK5628145.1"/>
    </source>
</evidence>
<dbReference type="InterPro" id="IPR036922">
    <property type="entry name" value="Rieske_2Fe-2S_sf"/>
</dbReference>
<keyword evidence="3" id="KW-1185">Reference proteome</keyword>
<evidence type="ECO:0008006" key="4">
    <source>
        <dbReference type="Google" id="ProtNLM"/>
    </source>
</evidence>
<proteinExistence type="predicted"/>
<dbReference type="Gene3D" id="2.102.10.10">
    <property type="entry name" value="Rieske [2Fe-2S] iron-sulphur domain"/>
    <property type="match status" value="1"/>
</dbReference>
<dbReference type="EMBL" id="JAWHQM010000008">
    <property type="protein sequence ID" value="KAK5628145.1"/>
    <property type="molecule type" value="Genomic_DNA"/>
</dbReference>
<feature type="compositionally biased region" description="Basic and acidic residues" evidence="1">
    <location>
        <begin position="205"/>
        <end position="218"/>
    </location>
</feature>
<organism evidence="2 3">
    <name type="scientific">Xylaria bambusicola</name>
    <dbReference type="NCBI Taxonomy" id="326684"/>
    <lineage>
        <taxon>Eukaryota</taxon>
        <taxon>Fungi</taxon>
        <taxon>Dikarya</taxon>
        <taxon>Ascomycota</taxon>
        <taxon>Pezizomycotina</taxon>
        <taxon>Sordariomycetes</taxon>
        <taxon>Xylariomycetidae</taxon>
        <taxon>Xylariales</taxon>
        <taxon>Xylariaceae</taxon>
        <taxon>Xylaria</taxon>
    </lineage>
</organism>
<evidence type="ECO:0000313" key="3">
    <source>
        <dbReference type="Proteomes" id="UP001305414"/>
    </source>
</evidence>
<dbReference type="SUPFAM" id="SSF50022">
    <property type="entry name" value="ISP domain"/>
    <property type="match status" value="1"/>
</dbReference>
<gene>
    <name evidence="2" type="ORF">RRF57_003860</name>
</gene>
<dbReference type="AlphaFoldDB" id="A0AAN7YWM8"/>
<protein>
    <recommendedName>
        <fullName evidence="4">Rieske domain-containing protein</fullName>
    </recommendedName>
</protein>
<feature type="region of interest" description="Disordered" evidence="1">
    <location>
        <begin position="197"/>
        <end position="225"/>
    </location>
</feature>